<protein>
    <submittedName>
        <fullName evidence="1">Uncharacterized protein</fullName>
    </submittedName>
</protein>
<comment type="caution">
    <text evidence="1">The sequence shown here is derived from an EMBL/GenBank/DDBJ whole genome shotgun (WGS) entry which is preliminary data.</text>
</comment>
<proteinExistence type="predicted"/>
<name>A0ABW2TYG6_9PSEU</name>
<evidence type="ECO:0000313" key="1">
    <source>
        <dbReference type="EMBL" id="MFC7617942.1"/>
    </source>
</evidence>
<sequence>MDLFSAPALVVEQEIGFAKSLVNTRYSVDVYDERGALLARVRDRKGPGLLGVVRVAGKPGRPRTTWS</sequence>
<dbReference type="Proteomes" id="UP001596512">
    <property type="component" value="Unassembled WGS sequence"/>
</dbReference>
<reference evidence="2" key="1">
    <citation type="journal article" date="2019" name="Int. J. Syst. Evol. Microbiol.">
        <title>The Global Catalogue of Microorganisms (GCM) 10K type strain sequencing project: providing services to taxonomists for standard genome sequencing and annotation.</title>
        <authorList>
            <consortium name="The Broad Institute Genomics Platform"/>
            <consortium name="The Broad Institute Genome Sequencing Center for Infectious Disease"/>
            <person name="Wu L."/>
            <person name="Ma J."/>
        </authorList>
    </citation>
    <scope>NUCLEOTIDE SEQUENCE [LARGE SCALE GENOMIC DNA]</scope>
    <source>
        <strain evidence="2">JCM 17695</strain>
    </source>
</reference>
<gene>
    <name evidence="1" type="ORF">ACFQV2_35605</name>
</gene>
<keyword evidence="2" id="KW-1185">Reference proteome</keyword>
<organism evidence="1 2">
    <name type="scientific">Actinokineospora soli</name>
    <dbReference type="NCBI Taxonomy" id="1048753"/>
    <lineage>
        <taxon>Bacteria</taxon>
        <taxon>Bacillati</taxon>
        <taxon>Actinomycetota</taxon>
        <taxon>Actinomycetes</taxon>
        <taxon>Pseudonocardiales</taxon>
        <taxon>Pseudonocardiaceae</taxon>
        <taxon>Actinokineospora</taxon>
    </lineage>
</organism>
<evidence type="ECO:0000313" key="2">
    <source>
        <dbReference type="Proteomes" id="UP001596512"/>
    </source>
</evidence>
<accession>A0ABW2TYG6</accession>
<dbReference type="EMBL" id="JBHTEY010000004">
    <property type="protein sequence ID" value="MFC7617942.1"/>
    <property type="molecule type" value="Genomic_DNA"/>
</dbReference>